<evidence type="ECO:0008006" key="4">
    <source>
        <dbReference type="Google" id="ProtNLM"/>
    </source>
</evidence>
<dbReference type="EMBL" id="AVOT02012789">
    <property type="protein sequence ID" value="MBW0494864.1"/>
    <property type="molecule type" value="Genomic_DNA"/>
</dbReference>
<evidence type="ECO:0000313" key="2">
    <source>
        <dbReference type="EMBL" id="MBW0494864.1"/>
    </source>
</evidence>
<evidence type="ECO:0000313" key="3">
    <source>
        <dbReference type="Proteomes" id="UP000765509"/>
    </source>
</evidence>
<feature type="compositionally biased region" description="Acidic residues" evidence="1">
    <location>
        <begin position="107"/>
        <end position="120"/>
    </location>
</feature>
<proteinExistence type="predicted"/>
<keyword evidence="3" id="KW-1185">Reference proteome</keyword>
<accession>A0A9Q3D111</accession>
<protein>
    <recommendedName>
        <fullName evidence="4">CCHC-type domain-containing protein</fullName>
    </recommendedName>
</protein>
<feature type="region of interest" description="Disordered" evidence="1">
    <location>
        <begin position="101"/>
        <end position="142"/>
    </location>
</feature>
<feature type="region of interest" description="Disordered" evidence="1">
    <location>
        <begin position="55"/>
        <end position="78"/>
    </location>
</feature>
<dbReference type="Proteomes" id="UP000765509">
    <property type="component" value="Unassembled WGS sequence"/>
</dbReference>
<feature type="compositionally biased region" description="Basic and acidic residues" evidence="1">
    <location>
        <begin position="124"/>
        <end position="142"/>
    </location>
</feature>
<comment type="caution">
    <text evidence="2">The sequence shown here is derived from an EMBL/GenBank/DDBJ whole genome shotgun (WGS) entry which is preliminary data.</text>
</comment>
<evidence type="ECO:0000256" key="1">
    <source>
        <dbReference type="SAM" id="MobiDB-lite"/>
    </source>
</evidence>
<sequence>MKIKTRNHKLLKQIPGELEHLVEGSCNQNCTLDEITNTLKDIRKMENIVKYSPYKGNSFRVNNKNKPREKMAGVTKKKNSCHDCGSTDRYSNNCPKEKKEIYTIETAPEEEIKEDSESDSMGDSIRKNSDDDQDLREEFLVE</sequence>
<name>A0A9Q3D111_9BASI</name>
<dbReference type="AlphaFoldDB" id="A0A9Q3D111"/>
<reference evidence="2" key="1">
    <citation type="submission" date="2021-03" db="EMBL/GenBank/DDBJ databases">
        <title>Draft genome sequence of rust myrtle Austropuccinia psidii MF-1, a brazilian biotype.</title>
        <authorList>
            <person name="Quecine M.C."/>
            <person name="Pachon D.M.R."/>
            <person name="Bonatelli M.L."/>
            <person name="Correr F.H."/>
            <person name="Franceschini L.M."/>
            <person name="Leite T.F."/>
            <person name="Margarido G.R.A."/>
            <person name="Almeida C.A."/>
            <person name="Ferrarezi J.A."/>
            <person name="Labate C.A."/>
        </authorList>
    </citation>
    <scope>NUCLEOTIDE SEQUENCE</scope>
    <source>
        <strain evidence="2">MF-1</strain>
    </source>
</reference>
<organism evidence="2 3">
    <name type="scientific">Austropuccinia psidii MF-1</name>
    <dbReference type="NCBI Taxonomy" id="1389203"/>
    <lineage>
        <taxon>Eukaryota</taxon>
        <taxon>Fungi</taxon>
        <taxon>Dikarya</taxon>
        <taxon>Basidiomycota</taxon>
        <taxon>Pucciniomycotina</taxon>
        <taxon>Pucciniomycetes</taxon>
        <taxon>Pucciniales</taxon>
        <taxon>Sphaerophragmiaceae</taxon>
        <taxon>Austropuccinia</taxon>
    </lineage>
</organism>
<gene>
    <name evidence="2" type="ORF">O181_034579</name>
</gene>